<dbReference type="RefSeq" id="XP_018738512.1">
    <property type="nucleotide sequence ID" value="XM_018880720.1"/>
</dbReference>
<keyword evidence="3" id="KW-1185">Reference proteome</keyword>
<dbReference type="KEGG" id="slb:AWJ20_3686"/>
<dbReference type="AlphaFoldDB" id="A0A170R074"/>
<name>A0A170R074_9ASCO</name>
<accession>A0A170R074</accession>
<proteinExistence type="predicted"/>
<dbReference type="OrthoDB" id="4085487at2759"/>
<evidence type="ECO:0000256" key="1">
    <source>
        <dbReference type="SAM" id="MobiDB-lite"/>
    </source>
</evidence>
<dbReference type="GeneID" id="30035734"/>
<gene>
    <name evidence="2" type="ORF">AWJ20_3686</name>
</gene>
<evidence type="ECO:0000313" key="2">
    <source>
        <dbReference type="EMBL" id="ANB16035.1"/>
    </source>
</evidence>
<dbReference type="PANTHER" id="PTHR42064">
    <property type="entry name" value="YALI0F28677P"/>
    <property type="match status" value="1"/>
</dbReference>
<sequence length="283" mass="30893">MLVVSTLSRTGAGGLSTPGSVRSHITRSNMTSLGSETPGLSRNVTRAPSISAMTSLEETIATVEAKRCSSGAFAAGQAYPRASAGPSTDAIAEELRRILKSRVLKSRTLFRDLQFISAFVPPHMLDLTDLGKAFWDVSLAALSIKEEALGLIVDTATEIFQYKTGMISTAGVADHRFLSQWTLADCAWLWNIASKEGDIAGQRELAIMHMSHPEITPISLLPFSKIADVFEQSLLEDPRILDDLDKYDPIRMAVIKHWMTNAANYGDAIATEYLMQQTPQGYI</sequence>
<reference evidence="2 3" key="1">
    <citation type="submission" date="2016-02" db="EMBL/GenBank/DDBJ databases">
        <title>Complete genome sequence and transcriptome regulation of the pentose utilising yeast Sugiyamaella lignohabitans.</title>
        <authorList>
            <person name="Bellasio M."/>
            <person name="Peymann A."/>
            <person name="Valli M."/>
            <person name="Sipitzky M."/>
            <person name="Graf A."/>
            <person name="Sauer M."/>
            <person name="Marx H."/>
            <person name="Mattanovich D."/>
        </authorList>
    </citation>
    <scope>NUCLEOTIDE SEQUENCE [LARGE SCALE GENOMIC DNA]</scope>
    <source>
        <strain evidence="2 3">CBS 10342</strain>
    </source>
</reference>
<evidence type="ECO:0000313" key="3">
    <source>
        <dbReference type="Proteomes" id="UP000189580"/>
    </source>
</evidence>
<protein>
    <submittedName>
        <fullName evidence="2">Uncharacterized protein</fullName>
    </submittedName>
</protein>
<dbReference type="EMBL" id="CP014503">
    <property type="protein sequence ID" value="ANB16035.1"/>
    <property type="molecule type" value="Genomic_DNA"/>
</dbReference>
<dbReference type="PANTHER" id="PTHR42064:SF1">
    <property type="entry name" value="YALI0F28677P"/>
    <property type="match status" value="1"/>
</dbReference>
<organism evidence="2 3">
    <name type="scientific">Sugiyamaella lignohabitans</name>
    <dbReference type="NCBI Taxonomy" id="796027"/>
    <lineage>
        <taxon>Eukaryota</taxon>
        <taxon>Fungi</taxon>
        <taxon>Dikarya</taxon>
        <taxon>Ascomycota</taxon>
        <taxon>Saccharomycotina</taxon>
        <taxon>Dipodascomycetes</taxon>
        <taxon>Dipodascales</taxon>
        <taxon>Trichomonascaceae</taxon>
        <taxon>Sugiyamaella</taxon>
    </lineage>
</organism>
<dbReference type="Proteomes" id="UP000189580">
    <property type="component" value="Chromosome b"/>
</dbReference>
<feature type="region of interest" description="Disordered" evidence="1">
    <location>
        <begin position="1"/>
        <end position="20"/>
    </location>
</feature>